<evidence type="ECO:0000313" key="1">
    <source>
        <dbReference type="EMBL" id="KAK8217444.1"/>
    </source>
</evidence>
<protein>
    <submittedName>
        <fullName evidence="1">Uncharacterized protein</fullName>
    </submittedName>
</protein>
<name>A0ACC3SKH1_9PEZI</name>
<organism evidence="1 2">
    <name type="scientific">Zalaria obscura</name>
    <dbReference type="NCBI Taxonomy" id="2024903"/>
    <lineage>
        <taxon>Eukaryota</taxon>
        <taxon>Fungi</taxon>
        <taxon>Dikarya</taxon>
        <taxon>Ascomycota</taxon>
        <taxon>Pezizomycotina</taxon>
        <taxon>Dothideomycetes</taxon>
        <taxon>Dothideomycetidae</taxon>
        <taxon>Dothideales</taxon>
        <taxon>Zalariaceae</taxon>
        <taxon>Zalaria</taxon>
    </lineage>
</organism>
<dbReference type="Proteomes" id="UP001320706">
    <property type="component" value="Unassembled WGS sequence"/>
</dbReference>
<keyword evidence="2" id="KW-1185">Reference proteome</keyword>
<comment type="caution">
    <text evidence="1">The sequence shown here is derived from an EMBL/GenBank/DDBJ whole genome shotgun (WGS) entry which is preliminary data.</text>
</comment>
<proteinExistence type="predicted"/>
<sequence length="267" mass="30013">MRGCRVVEVVASLAQYGEDAFIVDMIAAMMINDFNRPPGGLFEPLGLCQGLVVAGLVSSCHRRCSRSRKYFMPCLAGNSNHRTRASLPKYLYDIWINPTSDRPLLSTIIVMDIFCCIGSAQPSYTAGLIPPLRLDEIEVRHRANYMNSTQFWHAVARNNVHVDHSVRSVSLPAVPSIELAHPQESYKSLCTPRFCFMSQLRINGSWCTYSQSFEDGHIRDEEVAFAVWLCAPTCITWRYMTPSVMRCFRKASPASASPEQPVARNRA</sequence>
<dbReference type="EMBL" id="JAMKPW020000005">
    <property type="protein sequence ID" value="KAK8217444.1"/>
    <property type="molecule type" value="Genomic_DNA"/>
</dbReference>
<accession>A0ACC3SKH1</accession>
<gene>
    <name evidence="1" type="ORF">M8818_001200</name>
</gene>
<reference evidence="1" key="1">
    <citation type="submission" date="2024-02" db="EMBL/GenBank/DDBJ databases">
        <title>Metagenome Assembled Genome of Zalaria obscura JY119.</title>
        <authorList>
            <person name="Vighnesh L."/>
            <person name="Jagadeeshwari U."/>
            <person name="Venkata Ramana C."/>
            <person name="Sasikala C."/>
        </authorList>
    </citation>
    <scope>NUCLEOTIDE SEQUENCE</scope>
    <source>
        <strain evidence="1">JY119</strain>
    </source>
</reference>
<evidence type="ECO:0000313" key="2">
    <source>
        <dbReference type="Proteomes" id="UP001320706"/>
    </source>
</evidence>